<dbReference type="GO" id="GO:0005765">
    <property type="term" value="C:lysosomal membrane"/>
    <property type="evidence" value="ECO:0007669"/>
    <property type="project" value="TreeGrafter"/>
</dbReference>
<dbReference type="InterPro" id="IPR051869">
    <property type="entry name" value="STARD3"/>
</dbReference>
<feature type="domain" description="START" evidence="1">
    <location>
        <begin position="185"/>
        <end position="336"/>
    </location>
</feature>
<evidence type="ECO:0000313" key="2">
    <source>
        <dbReference type="EMBL" id="CAD7242796.1"/>
    </source>
</evidence>
<dbReference type="Proteomes" id="UP000677054">
    <property type="component" value="Unassembled WGS sequence"/>
</dbReference>
<reference evidence="2" key="1">
    <citation type="submission" date="2020-11" db="EMBL/GenBank/DDBJ databases">
        <authorList>
            <person name="Tran Van P."/>
        </authorList>
    </citation>
    <scope>NUCLEOTIDE SEQUENCE</scope>
</reference>
<keyword evidence="3" id="KW-1185">Reference proteome</keyword>
<dbReference type="GO" id="GO:0140284">
    <property type="term" value="C:endoplasmic reticulum-endosome membrane contact site"/>
    <property type="evidence" value="ECO:0007669"/>
    <property type="project" value="TreeGrafter"/>
</dbReference>
<dbReference type="GO" id="GO:0008289">
    <property type="term" value="F:lipid binding"/>
    <property type="evidence" value="ECO:0007669"/>
    <property type="project" value="InterPro"/>
</dbReference>
<dbReference type="Pfam" id="PF01852">
    <property type="entry name" value="START"/>
    <property type="match status" value="1"/>
</dbReference>
<dbReference type="InterPro" id="IPR023393">
    <property type="entry name" value="START-like_dom_sf"/>
</dbReference>
<sequence>MYPGHDFIGKRWNVSMTHLLEVRQRRSPESPLFTARLDYAFCLELWFSREDTEHMMVYSLCGHVIFTTILFLEESMHLEVLRSRFNLSASMGSANYEVRETTSPSTVTIDYTSEKEKAMEMFRSYLDANDWETVTHFRDDGVTIVGERKQLEFLCAFYSNCHCMDHFVTPWIRRLTQMELDFPAESAFRRIWNNPMAIPDFYAAITEYKVLRELKNGCKIIYEVTAAQYFGLISARDFVLLSCYERVENAHYMTFSSIPWPGAPPDPRFVRGHMHPGGGILFKPDLLNPRKTLVRYIYATDLHIPIVPLSILKKFVPIAQRDFVVGMRKYLLSSGLKKDLHDNDMA</sequence>
<accession>A0A7R8X2F9</accession>
<evidence type="ECO:0000313" key="3">
    <source>
        <dbReference type="Proteomes" id="UP000677054"/>
    </source>
</evidence>
<dbReference type="GO" id="GO:0005789">
    <property type="term" value="C:endoplasmic reticulum membrane"/>
    <property type="evidence" value="ECO:0007669"/>
    <property type="project" value="TreeGrafter"/>
</dbReference>
<dbReference type="GO" id="GO:0099044">
    <property type="term" value="P:vesicle tethering to endoplasmic reticulum"/>
    <property type="evidence" value="ECO:0007669"/>
    <property type="project" value="TreeGrafter"/>
</dbReference>
<gene>
    <name evidence="2" type="ORF">DSTB1V02_LOCUS2741</name>
</gene>
<dbReference type="PANTHER" id="PTHR46121">
    <property type="entry name" value="STEROIDOGENIC ACUTE REGULATORY PROTEIN-LIKE"/>
    <property type="match status" value="1"/>
</dbReference>
<dbReference type="EMBL" id="CAJPEV010000318">
    <property type="protein sequence ID" value="CAG0883903.1"/>
    <property type="molecule type" value="Genomic_DNA"/>
</dbReference>
<dbReference type="InterPro" id="IPR002913">
    <property type="entry name" value="START_lipid-bd_dom"/>
</dbReference>
<dbReference type="PANTHER" id="PTHR46121:SF3">
    <property type="entry name" value="STEROIDOGENIC ACUTE REGULATORY-LIKE PROTEIN 1"/>
    <property type="match status" value="1"/>
</dbReference>
<dbReference type="AlphaFoldDB" id="A0A7R8X2F9"/>
<dbReference type="OrthoDB" id="74575at2759"/>
<proteinExistence type="predicted"/>
<dbReference type="Gene3D" id="3.30.530.20">
    <property type="match status" value="1"/>
</dbReference>
<organism evidence="2">
    <name type="scientific">Darwinula stevensoni</name>
    <dbReference type="NCBI Taxonomy" id="69355"/>
    <lineage>
        <taxon>Eukaryota</taxon>
        <taxon>Metazoa</taxon>
        <taxon>Ecdysozoa</taxon>
        <taxon>Arthropoda</taxon>
        <taxon>Crustacea</taxon>
        <taxon>Oligostraca</taxon>
        <taxon>Ostracoda</taxon>
        <taxon>Podocopa</taxon>
        <taxon>Podocopida</taxon>
        <taxon>Darwinulocopina</taxon>
        <taxon>Darwinuloidea</taxon>
        <taxon>Darwinulidae</taxon>
        <taxon>Darwinula</taxon>
    </lineage>
</organism>
<evidence type="ECO:0000259" key="1">
    <source>
        <dbReference type="PROSITE" id="PS50848"/>
    </source>
</evidence>
<dbReference type="GO" id="GO:0031902">
    <property type="term" value="C:late endosome membrane"/>
    <property type="evidence" value="ECO:0007669"/>
    <property type="project" value="TreeGrafter"/>
</dbReference>
<dbReference type="EMBL" id="LR899835">
    <property type="protein sequence ID" value="CAD7242796.1"/>
    <property type="molecule type" value="Genomic_DNA"/>
</dbReference>
<protein>
    <recommendedName>
        <fullName evidence="1">START domain-containing protein</fullName>
    </recommendedName>
</protein>
<name>A0A7R8X2F9_9CRUS</name>
<dbReference type="SUPFAM" id="SSF55961">
    <property type="entry name" value="Bet v1-like"/>
    <property type="match status" value="1"/>
</dbReference>
<dbReference type="PROSITE" id="PS50848">
    <property type="entry name" value="START"/>
    <property type="match status" value="1"/>
</dbReference>